<dbReference type="EMBL" id="LT670817">
    <property type="protein sequence ID" value="SHG43953.1"/>
    <property type="molecule type" value="Genomic_DNA"/>
</dbReference>
<gene>
    <name evidence="1" type="ORF">SAMN05443248_1567</name>
</gene>
<sequence>MKTNPSTTTIKSQFVIFGLDQSGKPQAGRFPQSQAEAAKEAAASTKMRIEEIVAPHAEEILTKLPAGRIHGKGKALIPYIKQQLYDQLIVAVSAKPATEEPTGTALQKSLANAKAAMASALPKDWDSIAPGHLVLIEESSPSEWYPAIVIDRKNEQLTLRARDYPKYPTFFRHLYSVALIHPGV</sequence>
<evidence type="ECO:0000313" key="1">
    <source>
        <dbReference type="EMBL" id="SHG43953.1"/>
    </source>
</evidence>
<accession>A0A1M5JVD4</accession>
<proteinExistence type="predicted"/>
<dbReference type="Proteomes" id="UP000189796">
    <property type="component" value="Chromosome I"/>
</dbReference>
<protein>
    <submittedName>
        <fullName evidence="1">Uncharacterized protein</fullName>
    </submittedName>
</protein>
<dbReference type="RefSeq" id="WP_079600730.1">
    <property type="nucleotide sequence ID" value="NZ_LT670817.1"/>
</dbReference>
<reference evidence="1" key="1">
    <citation type="submission" date="2016-11" db="EMBL/GenBank/DDBJ databases">
        <authorList>
            <person name="Jaros S."/>
            <person name="Januszkiewicz K."/>
            <person name="Wedrychowicz H."/>
        </authorList>
    </citation>
    <scope>NUCLEOTIDE SEQUENCE [LARGE SCALE GENOMIC DNA]</scope>
    <source>
        <strain evidence="1">GAS138</strain>
    </source>
</reference>
<dbReference type="OrthoDB" id="7997793at2"/>
<organism evidence="1">
    <name type="scientific">Bradyrhizobium erythrophlei</name>
    <dbReference type="NCBI Taxonomy" id="1437360"/>
    <lineage>
        <taxon>Bacteria</taxon>
        <taxon>Pseudomonadati</taxon>
        <taxon>Pseudomonadota</taxon>
        <taxon>Alphaproteobacteria</taxon>
        <taxon>Hyphomicrobiales</taxon>
        <taxon>Nitrobacteraceae</taxon>
        <taxon>Bradyrhizobium</taxon>
    </lineage>
</organism>
<dbReference type="AlphaFoldDB" id="A0A1M5JVD4"/>
<name>A0A1M5JVD4_9BRAD</name>